<dbReference type="InterPro" id="IPR036005">
    <property type="entry name" value="Creatinase/aminopeptidase-like"/>
</dbReference>
<dbReference type="AlphaFoldDB" id="A0A9P6B0K2"/>
<keyword evidence="4" id="KW-0378">Hydrolase</keyword>
<dbReference type="Gene3D" id="3.40.350.10">
    <property type="entry name" value="Creatinase/prolidase N-terminal domain"/>
    <property type="match status" value="2"/>
</dbReference>
<reference evidence="9" key="1">
    <citation type="journal article" date="2020" name="Nat. Commun.">
        <title>Large-scale genome sequencing of mycorrhizal fungi provides insights into the early evolution of symbiotic traits.</title>
        <authorList>
            <person name="Miyauchi S."/>
            <person name="Kiss E."/>
            <person name="Kuo A."/>
            <person name="Drula E."/>
            <person name="Kohler A."/>
            <person name="Sanchez-Garcia M."/>
            <person name="Morin E."/>
            <person name="Andreopoulos B."/>
            <person name="Barry K.W."/>
            <person name="Bonito G."/>
            <person name="Buee M."/>
            <person name="Carver A."/>
            <person name="Chen C."/>
            <person name="Cichocki N."/>
            <person name="Clum A."/>
            <person name="Culley D."/>
            <person name="Crous P.W."/>
            <person name="Fauchery L."/>
            <person name="Girlanda M."/>
            <person name="Hayes R.D."/>
            <person name="Keri Z."/>
            <person name="LaButti K."/>
            <person name="Lipzen A."/>
            <person name="Lombard V."/>
            <person name="Magnuson J."/>
            <person name="Maillard F."/>
            <person name="Murat C."/>
            <person name="Nolan M."/>
            <person name="Ohm R.A."/>
            <person name="Pangilinan J."/>
            <person name="Pereira M.F."/>
            <person name="Perotto S."/>
            <person name="Peter M."/>
            <person name="Pfister S."/>
            <person name="Riley R."/>
            <person name="Sitrit Y."/>
            <person name="Stielow J.B."/>
            <person name="Szollosi G."/>
            <person name="Zifcakova L."/>
            <person name="Stursova M."/>
            <person name="Spatafora J.W."/>
            <person name="Tedersoo L."/>
            <person name="Vaario L.M."/>
            <person name="Yamada A."/>
            <person name="Yan M."/>
            <person name="Wang P."/>
            <person name="Xu J."/>
            <person name="Bruns T."/>
            <person name="Baldrian P."/>
            <person name="Vilgalys R."/>
            <person name="Dunand C."/>
            <person name="Henrissat B."/>
            <person name="Grigoriev I.V."/>
            <person name="Hibbett D."/>
            <person name="Nagy L.G."/>
            <person name="Martin F.M."/>
        </authorList>
    </citation>
    <scope>NUCLEOTIDE SEQUENCE</scope>
    <source>
        <strain evidence="9">UP504</strain>
    </source>
</reference>
<dbReference type="GO" id="GO:0046872">
    <property type="term" value="F:metal ion binding"/>
    <property type="evidence" value="ECO:0007669"/>
    <property type="project" value="UniProtKB-KW"/>
</dbReference>
<feature type="domain" description="Peptidase M24 C-terminal" evidence="8">
    <location>
        <begin position="587"/>
        <end position="651"/>
    </location>
</feature>
<evidence type="ECO:0000259" key="8">
    <source>
        <dbReference type="Pfam" id="PF16188"/>
    </source>
</evidence>
<dbReference type="InterPro" id="IPR000994">
    <property type="entry name" value="Pept_M24"/>
</dbReference>
<accession>A0A9P6B0K2</accession>
<evidence type="ECO:0000256" key="5">
    <source>
        <dbReference type="ARBA" id="ARBA00023211"/>
    </source>
</evidence>
<dbReference type="SUPFAM" id="SSF53092">
    <property type="entry name" value="Creatinase/prolidase N-terminal domain"/>
    <property type="match status" value="1"/>
</dbReference>
<comment type="cofactor">
    <cofactor evidence="1">
        <name>Mn(2+)</name>
        <dbReference type="ChEBI" id="CHEBI:29035"/>
    </cofactor>
</comment>
<evidence type="ECO:0000256" key="2">
    <source>
        <dbReference type="ARBA" id="ARBA00008766"/>
    </source>
</evidence>
<dbReference type="InterPro" id="IPR050422">
    <property type="entry name" value="X-Pro_aminopeptidase_P"/>
</dbReference>
<dbReference type="Pfam" id="PF01321">
    <property type="entry name" value="Creatinase_N"/>
    <property type="match status" value="1"/>
</dbReference>
<dbReference type="GO" id="GO:0070006">
    <property type="term" value="F:metalloaminopeptidase activity"/>
    <property type="evidence" value="ECO:0007669"/>
    <property type="project" value="InterPro"/>
</dbReference>
<dbReference type="Pfam" id="PF16188">
    <property type="entry name" value="Peptidase_M24_C"/>
    <property type="match status" value="1"/>
</dbReference>
<evidence type="ECO:0000313" key="10">
    <source>
        <dbReference type="Proteomes" id="UP000886523"/>
    </source>
</evidence>
<dbReference type="GO" id="GO:0005737">
    <property type="term" value="C:cytoplasm"/>
    <property type="evidence" value="ECO:0007669"/>
    <property type="project" value="UniProtKB-ARBA"/>
</dbReference>
<dbReference type="EMBL" id="MU128953">
    <property type="protein sequence ID" value="KAF9515132.1"/>
    <property type="molecule type" value="Genomic_DNA"/>
</dbReference>
<dbReference type="InterPro" id="IPR000587">
    <property type="entry name" value="Creatinase_N"/>
</dbReference>
<gene>
    <name evidence="9" type="ORF">BS47DRAFT_1294380</name>
</gene>
<feature type="domain" description="Peptidase M24" evidence="6">
    <location>
        <begin position="354"/>
        <end position="575"/>
    </location>
</feature>
<sequence length="651" mass="72238">MFRASITLRKPIHQVLFLKSKITHLSTMGGGDIGQMAVDTSARITALRHLMRKVENELHAYIIPTDDQHASEYVADCDARRAYISGFTGSAGVAIVSLDQANLFTDGRYFLQASQQLDSNWHLQKQGLKDVPTWQEYLEKVEFSDGARIGVDPTLISASEAKSLSGKLGGKGMKLVPIMKNLVDQVWGSSRPPRPASKIYPLDIKYTGQSSTDKLTAIRKELEKHNAFAIVVNMLDEVAWLFNLRASDIAFNPVFFAYAIVTKTHATLFLNENQIDGDVLVHLGPHVSLRPYDEIFSHIEELRAMPNDDGDSKILLSKQASWALLKAIGEDGAAVVSSPIADAKAIKNAVEIEGFRQCHIRDGAALAQYFSWLEEQLNNGAQLTESQVADKLESFRSKLDSFKGLSFPTISSTGPNGAIIHYAPDPNNSAIVRKDQLYLCDSGGQYFDGTTDVTRTWHFGTPTTREIRAFTRVLQGHIAIDTTIFPEGTSGFLIDVFARRALWQDGLGEPFDGEQHGTGHGVGHFLNVHEGPQGIGTRIAYNDISLKVGMTLSNEPGYYADNEFGIRIENVCIVKKAETPNHFEDRGYLTFEHLTMCPIDSKLVDVELLTKGERDWLNNYHAEVIQKVKPLLVSFGDTRAVAWLERECQPI</sequence>
<evidence type="ECO:0000259" key="7">
    <source>
        <dbReference type="Pfam" id="PF01321"/>
    </source>
</evidence>
<dbReference type="InterPro" id="IPR032416">
    <property type="entry name" value="Peptidase_M24_C"/>
</dbReference>
<dbReference type="PANTHER" id="PTHR43763:SF6">
    <property type="entry name" value="XAA-PRO AMINOPEPTIDASE 1"/>
    <property type="match status" value="1"/>
</dbReference>
<evidence type="ECO:0000256" key="4">
    <source>
        <dbReference type="ARBA" id="ARBA00022801"/>
    </source>
</evidence>
<dbReference type="CDD" id="cd01085">
    <property type="entry name" value="APP"/>
    <property type="match status" value="1"/>
</dbReference>
<comment type="similarity">
    <text evidence="2">Belongs to the peptidase M24B family.</text>
</comment>
<dbReference type="OrthoDB" id="9995434at2759"/>
<dbReference type="FunFam" id="3.40.350.10:FF:000003">
    <property type="entry name" value="Xaa-pro aminopeptidase P"/>
    <property type="match status" value="1"/>
</dbReference>
<keyword evidence="10" id="KW-1185">Reference proteome</keyword>
<evidence type="ECO:0000256" key="1">
    <source>
        <dbReference type="ARBA" id="ARBA00001936"/>
    </source>
</evidence>
<dbReference type="Gene3D" id="3.90.230.10">
    <property type="entry name" value="Creatinase/methionine aminopeptidase superfamily"/>
    <property type="match status" value="1"/>
</dbReference>
<dbReference type="Proteomes" id="UP000886523">
    <property type="component" value="Unassembled WGS sequence"/>
</dbReference>
<protein>
    <recommendedName>
        <fullName evidence="11">Creatinase/aminopeptidase</fullName>
    </recommendedName>
</protein>
<proteinExistence type="inferred from homology"/>
<dbReference type="SUPFAM" id="SSF55920">
    <property type="entry name" value="Creatinase/aminopeptidase"/>
    <property type="match status" value="1"/>
</dbReference>
<keyword evidence="5" id="KW-0464">Manganese</keyword>
<name>A0A9P6B0K2_9AGAM</name>
<organism evidence="9 10">
    <name type="scientific">Hydnum rufescens UP504</name>
    <dbReference type="NCBI Taxonomy" id="1448309"/>
    <lineage>
        <taxon>Eukaryota</taxon>
        <taxon>Fungi</taxon>
        <taxon>Dikarya</taxon>
        <taxon>Basidiomycota</taxon>
        <taxon>Agaricomycotina</taxon>
        <taxon>Agaricomycetes</taxon>
        <taxon>Cantharellales</taxon>
        <taxon>Hydnaceae</taxon>
        <taxon>Hydnum</taxon>
    </lineage>
</organism>
<comment type="caution">
    <text evidence="9">The sequence shown here is derived from an EMBL/GenBank/DDBJ whole genome shotgun (WGS) entry which is preliminary data.</text>
</comment>
<keyword evidence="3" id="KW-0479">Metal-binding</keyword>
<dbReference type="Pfam" id="PF00557">
    <property type="entry name" value="Peptidase_M24"/>
    <property type="match status" value="1"/>
</dbReference>
<feature type="domain" description="Creatinase N-terminal" evidence="7">
    <location>
        <begin position="43"/>
        <end position="179"/>
    </location>
</feature>
<evidence type="ECO:0000313" key="9">
    <source>
        <dbReference type="EMBL" id="KAF9515132.1"/>
    </source>
</evidence>
<dbReference type="Pfam" id="PF16189">
    <property type="entry name" value="Creatinase_N_2"/>
    <property type="match status" value="1"/>
</dbReference>
<evidence type="ECO:0008006" key="11">
    <source>
        <dbReference type="Google" id="ProtNLM"/>
    </source>
</evidence>
<dbReference type="InterPro" id="IPR033740">
    <property type="entry name" value="Pept_M24B"/>
</dbReference>
<evidence type="ECO:0000256" key="3">
    <source>
        <dbReference type="ARBA" id="ARBA00022723"/>
    </source>
</evidence>
<evidence type="ECO:0000259" key="6">
    <source>
        <dbReference type="Pfam" id="PF00557"/>
    </source>
</evidence>
<dbReference type="PANTHER" id="PTHR43763">
    <property type="entry name" value="XAA-PRO AMINOPEPTIDASE 1"/>
    <property type="match status" value="1"/>
</dbReference>
<dbReference type="FunFam" id="3.90.230.10:FF:000007">
    <property type="entry name" value="Xaa-Pro aminopeptidase P"/>
    <property type="match status" value="1"/>
</dbReference>
<dbReference type="InterPro" id="IPR029149">
    <property type="entry name" value="Creatin/AminoP/Spt16_N"/>
</dbReference>